<keyword evidence="1" id="KW-0732">Signal</keyword>
<accession>A0A1W6SSQ6</accession>
<dbReference type="KEGG" id="nlc:EBAPG3_014255"/>
<dbReference type="RefSeq" id="WP_004180093.1">
    <property type="nucleotide sequence ID" value="NZ_CP021106.3"/>
</dbReference>
<evidence type="ECO:0008006" key="4">
    <source>
        <dbReference type="Google" id="ProtNLM"/>
    </source>
</evidence>
<feature type="chain" id="PRO_5010874334" description="C4-dicarboxylate ABC transporter" evidence="1">
    <location>
        <begin position="22"/>
        <end position="680"/>
    </location>
</feature>
<sequence length="680" mass="74392">MVKLLVTILPAWFAIVFSACAAPLITLSVDDIHSPLLSARGIQASLTGSQASSLEIKLGEVAVQGKIWRNLRFSCHTFRFSQDLISCDDGVLRLSKSAPIPATFHYSSRDKMLDVKIQMTSDKASEGWRLSARWGSAAWEGVLTVTNGQVARIAELLPDREKEMLAPAKGKLNGTARLRGNAGGLANVEANLAVDGLAFSDVSGLHAGENISGEIIAKAERQDGRQASQRRNAWEWQADVTWPQGEVFWQPLYFTGQGHRLHVSGNLDDDIIRLLKGNLVLAGIGEADLSGVADRSTNTLRDLDLHAGNLELSALFSQVLKPFLADTSFTGLKAAGHAGIRLRYRNGASELLNLNLRDVSVEDEHERFAFRGVNANIPWQAQGVSIADISIQSSQLSRIPLGEFRVPLEINGQDLAIPRMTIPVLDGEFTLEKFRASRQAQDWHWQFSGGLSPVSMRRLTEALGSRPMYGTLSGTIPKVSYTGHTLEMDGALLFKVFDGRVELRNMMVLDPMGRAPSLVADLDMRNLDLNLLTGVFSFGNMQGRIDVAVHGLELFDWKPIKFDASIMSSPGNYPRRISQAAVQNISSLGGSGAAAAIQRSFLHIFEEFGYSKIGWSCSLRNGVCHMGGIASEHPAKGYVIVKGGGIPAITVIGYNRNVDWWELINRLQRITQANVKPIFQ</sequence>
<evidence type="ECO:0000313" key="3">
    <source>
        <dbReference type="Proteomes" id="UP000012179"/>
    </source>
</evidence>
<proteinExistence type="predicted"/>
<dbReference type="OrthoDB" id="6191549at2"/>
<dbReference type="eggNOG" id="COG2911">
    <property type="taxonomic scope" value="Bacteria"/>
</dbReference>
<reference evidence="2 3" key="1">
    <citation type="journal article" date="2015" name="Int. J. Syst. Evol. Microbiol.">
        <title>Nitrosospira lacus sp. nov., a psychrotolerant, ammonia-oxidizing bacterium from sandy lake sediment.</title>
        <authorList>
            <person name="Urakawa H."/>
            <person name="Garcia J.C."/>
            <person name="Nielsen J.L."/>
            <person name="Le V.Q."/>
            <person name="Kozlowski J.A."/>
            <person name="Stein L.Y."/>
            <person name="Lim C.K."/>
            <person name="Pommerening-Roser A."/>
            <person name="Martens-Habbena W."/>
            <person name="Stahl D.A."/>
            <person name="Klotz M.G."/>
        </authorList>
    </citation>
    <scope>NUCLEOTIDE SEQUENCE [LARGE SCALE GENOMIC DNA]</scope>
    <source>
        <strain evidence="2 3">APG3</strain>
    </source>
</reference>
<name>A0A1W6SSQ6_9PROT</name>
<protein>
    <recommendedName>
        <fullName evidence="4">C4-dicarboxylate ABC transporter</fullName>
    </recommendedName>
</protein>
<dbReference type="AlphaFoldDB" id="A0A1W6SSQ6"/>
<gene>
    <name evidence="2" type="ORF">EBAPG3_014255</name>
</gene>
<dbReference type="PROSITE" id="PS51257">
    <property type="entry name" value="PROKAR_LIPOPROTEIN"/>
    <property type="match status" value="1"/>
</dbReference>
<evidence type="ECO:0000256" key="1">
    <source>
        <dbReference type="SAM" id="SignalP"/>
    </source>
</evidence>
<feature type="signal peptide" evidence="1">
    <location>
        <begin position="1"/>
        <end position="21"/>
    </location>
</feature>
<evidence type="ECO:0000313" key="2">
    <source>
        <dbReference type="EMBL" id="ARO88837.1"/>
    </source>
</evidence>
<dbReference type="Proteomes" id="UP000012179">
    <property type="component" value="Chromosome"/>
</dbReference>
<keyword evidence="3" id="KW-1185">Reference proteome</keyword>
<organism evidence="2 3">
    <name type="scientific">Nitrosospira lacus</name>
    <dbReference type="NCBI Taxonomy" id="1288494"/>
    <lineage>
        <taxon>Bacteria</taxon>
        <taxon>Pseudomonadati</taxon>
        <taxon>Pseudomonadota</taxon>
        <taxon>Betaproteobacteria</taxon>
        <taxon>Nitrosomonadales</taxon>
        <taxon>Nitrosomonadaceae</taxon>
        <taxon>Nitrosospira</taxon>
    </lineage>
</organism>
<dbReference type="EMBL" id="CP021106">
    <property type="protein sequence ID" value="ARO88837.1"/>
    <property type="molecule type" value="Genomic_DNA"/>
</dbReference>